<sequence>MALVAWPLAVAGWSFAIEQSSVGMALPDIRSGGWEVTGSRADVRPSVTANGDVATIDFAPSSLVLTKHLTFVGADQPLTLNNLRTDLSNTTVTLDYGANGPWAQRISIDGDIRVDAARVEHPQLLPQTWNFQGRAKGRLADLRVQGTLASESGFTADLDIQLNPEGGVSVAIDSVIDGKQGVQALAETLVGWPDLLTVDSGNAWLSMEVSTGQGGELAASGSVELQDVGGVFNRTAVSGLTGQVRGSLENSRITTRFRDMTVGEINAGIPVTSVLFSGNYSAPVTELLAGTLEVQQARARFLEGTLRVPPARYDLGGGSGRIPVEVEDVSLSRLMAVYPAEGLSGSGLLRGRVPLGISGDGVQVSAGSISAIDPGGRLQLPADKLQAMLGGNQAMDIVVQALQNFHYSVLNSTIDYDEQGKLSLGLRLEGKNPDLRGGQPVVLNVNLEEDIPALLTSLQLSGRVNEAVTRRVRKLLQESGEEKAP</sequence>
<dbReference type="EMBL" id="DNNA01000277">
    <property type="protein sequence ID" value="HBC36083.1"/>
    <property type="molecule type" value="Genomic_DNA"/>
</dbReference>
<name>A0A352IXA0_9GAMM</name>
<gene>
    <name evidence="1" type="ORF">DC045_17625</name>
</gene>
<dbReference type="InterPro" id="IPR021730">
    <property type="entry name" value="YdbH"/>
</dbReference>
<protein>
    <submittedName>
        <fullName evidence="1">Uncharacterized protein</fullName>
    </submittedName>
</protein>
<reference evidence="1 2" key="1">
    <citation type="journal article" date="2018" name="Nat. Biotechnol.">
        <title>A standardized bacterial taxonomy based on genome phylogeny substantially revises the tree of life.</title>
        <authorList>
            <person name="Parks D.H."/>
            <person name="Chuvochina M."/>
            <person name="Waite D.W."/>
            <person name="Rinke C."/>
            <person name="Skarshewski A."/>
            <person name="Chaumeil P.A."/>
            <person name="Hugenholtz P."/>
        </authorList>
    </citation>
    <scope>NUCLEOTIDE SEQUENCE [LARGE SCALE GENOMIC DNA]</scope>
    <source>
        <strain evidence="1">UBA9380</strain>
    </source>
</reference>
<comment type="caution">
    <text evidence="1">The sequence shown here is derived from an EMBL/GenBank/DDBJ whole genome shotgun (WGS) entry which is preliminary data.</text>
</comment>
<dbReference type="AlphaFoldDB" id="A0A352IXA0"/>
<dbReference type="Pfam" id="PF11739">
    <property type="entry name" value="YdbH-like"/>
    <property type="match status" value="1"/>
</dbReference>
<evidence type="ECO:0000313" key="1">
    <source>
        <dbReference type="EMBL" id="HBC36083.1"/>
    </source>
</evidence>
<evidence type="ECO:0000313" key="2">
    <source>
        <dbReference type="Proteomes" id="UP000263489"/>
    </source>
</evidence>
<dbReference type="Proteomes" id="UP000263489">
    <property type="component" value="Unassembled WGS sequence"/>
</dbReference>
<accession>A0A352IXA0</accession>
<proteinExistence type="predicted"/>
<organism evidence="1 2">
    <name type="scientific">Marinobacter adhaerens</name>
    <dbReference type="NCBI Taxonomy" id="1033846"/>
    <lineage>
        <taxon>Bacteria</taxon>
        <taxon>Pseudomonadati</taxon>
        <taxon>Pseudomonadota</taxon>
        <taxon>Gammaproteobacteria</taxon>
        <taxon>Pseudomonadales</taxon>
        <taxon>Marinobacteraceae</taxon>
        <taxon>Marinobacter</taxon>
    </lineage>
</organism>